<feature type="transmembrane region" description="Helical" evidence="8">
    <location>
        <begin position="116"/>
        <end position="134"/>
    </location>
</feature>
<evidence type="ECO:0000256" key="5">
    <source>
        <dbReference type="ARBA" id="ARBA00022989"/>
    </source>
</evidence>
<evidence type="ECO:0000256" key="7">
    <source>
        <dbReference type="RuleBase" id="RU362091"/>
    </source>
</evidence>
<dbReference type="GO" id="GO:0005886">
    <property type="term" value="C:plasma membrane"/>
    <property type="evidence" value="ECO:0007669"/>
    <property type="project" value="TreeGrafter"/>
</dbReference>
<dbReference type="RefSeq" id="WP_090019133.1">
    <property type="nucleotide sequence ID" value="NZ_FNCE01000002.1"/>
</dbReference>
<accession>A0A1G7NUJ6</accession>
<sequence length="467" mass="46427">MPGVSSVLAAALLVAVLAAFAWIGLRARRSRTSLDDYLTARHSQPATALGLSFLASGAGAWILFAPPEVGAFVGPLGIAGYAVGAGAPFLVYGLAGPRLRRLAPKGHGLTTFLHARYGPAFHAYAVALSVLYMLTFVTAELTAAGSVTALLSGVPAWVAVALVAGTTLLYTASGGLRASLRTDRWQAVVLVVLLLAAAFAGASALPDAPEPRGAQLGGWHAAITLVIAVTAANLFHQGYWQRVWSAASDRALVRGGLWGALVSVLVIAVTGTLGLLAAGAGLPLGEPPAPLFALFGAGPGWLGPVVLVLAITLVASSVDTLESGLAALVGSERPTLSLGAARWLTVALMVPAIAVALQGYSVLRILLVADLLCATAVVPALAGLGTRLTGAGALAAALAGVAGGVGGALVQDGTLLAVTFPGGVPTLGPFLGALLASAAVVAGGAVFSSRRTDPAAAGARVTPLETG</sequence>
<evidence type="ECO:0000256" key="4">
    <source>
        <dbReference type="ARBA" id="ARBA00022692"/>
    </source>
</evidence>
<proteinExistence type="inferred from homology"/>
<dbReference type="OrthoDB" id="9789704at2"/>
<evidence type="ECO:0000256" key="8">
    <source>
        <dbReference type="SAM" id="Phobius"/>
    </source>
</evidence>
<dbReference type="PANTHER" id="PTHR48086">
    <property type="entry name" value="SODIUM/PROLINE SYMPORTER-RELATED"/>
    <property type="match status" value="1"/>
</dbReference>
<evidence type="ECO:0000256" key="1">
    <source>
        <dbReference type="ARBA" id="ARBA00004141"/>
    </source>
</evidence>
<feature type="transmembrane region" description="Helical" evidence="8">
    <location>
        <begin position="46"/>
        <end position="64"/>
    </location>
</feature>
<feature type="transmembrane region" description="Helical" evidence="8">
    <location>
        <begin position="430"/>
        <end position="447"/>
    </location>
</feature>
<dbReference type="InterPro" id="IPR038377">
    <property type="entry name" value="Na/Glc_symporter_sf"/>
</dbReference>
<name>A0A1G7NUJ6_9PROT</name>
<feature type="transmembrane region" description="Helical" evidence="8">
    <location>
        <begin position="217"/>
        <end position="235"/>
    </location>
</feature>
<feature type="transmembrane region" description="Helical" evidence="8">
    <location>
        <begin position="154"/>
        <end position="173"/>
    </location>
</feature>
<evidence type="ECO:0000256" key="2">
    <source>
        <dbReference type="ARBA" id="ARBA00006434"/>
    </source>
</evidence>
<dbReference type="GO" id="GO:0015606">
    <property type="term" value="F:spermidine transmembrane transporter activity"/>
    <property type="evidence" value="ECO:0007669"/>
    <property type="project" value="TreeGrafter"/>
</dbReference>
<reference evidence="9 10" key="1">
    <citation type="submission" date="2016-10" db="EMBL/GenBank/DDBJ databases">
        <authorList>
            <person name="de Groot N.N."/>
        </authorList>
    </citation>
    <scope>NUCLEOTIDE SEQUENCE [LARGE SCALE GENOMIC DNA]</scope>
    <source>
        <strain evidence="9 10">DSM 25584</strain>
    </source>
</reference>
<feature type="transmembrane region" description="Helical" evidence="8">
    <location>
        <begin position="363"/>
        <end position="384"/>
    </location>
</feature>
<protein>
    <submittedName>
        <fullName evidence="9">Na+/proline symporter</fullName>
    </submittedName>
</protein>
<dbReference type="Gene3D" id="1.20.1730.10">
    <property type="entry name" value="Sodium/glucose cotransporter"/>
    <property type="match status" value="1"/>
</dbReference>
<dbReference type="InterPro" id="IPR050277">
    <property type="entry name" value="Sodium:Solute_Symporter"/>
</dbReference>
<comment type="subcellular location">
    <subcellularLocation>
        <location evidence="1">Membrane</location>
        <topology evidence="1">Multi-pass membrane protein</topology>
    </subcellularLocation>
</comment>
<feature type="transmembrane region" description="Helical" evidence="8">
    <location>
        <begin position="76"/>
        <end position="95"/>
    </location>
</feature>
<dbReference type="InterPro" id="IPR001734">
    <property type="entry name" value="Na/solute_symporter"/>
</dbReference>
<keyword evidence="3" id="KW-0813">Transport</keyword>
<dbReference type="PANTHER" id="PTHR48086:SF10">
    <property type="entry name" value="AGR155CP"/>
    <property type="match status" value="1"/>
</dbReference>
<organism evidence="9 10">
    <name type="scientific">Limimonas halophila</name>
    <dbReference type="NCBI Taxonomy" id="1082479"/>
    <lineage>
        <taxon>Bacteria</taxon>
        <taxon>Pseudomonadati</taxon>
        <taxon>Pseudomonadota</taxon>
        <taxon>Alphaproteobacteria</taxon>
        <taxon>Rhodospirillales</taxon>
        <taxon>Rhodovibrionaceae</taxon>
        <taxon>Limimonas</taxon>
    </lineage>
</organism>
<feature type="transmembrane region" description="Helical" evidence="8">
    <location>
        <begin position="291"/>
        <end position="315"/>
    </location>
</feature>
<evidence type="ECO:0000313" key="9">
    <source>
        <dbReference type="EMBL" id="SDF77716.1"/>
    </source>
</evidence>
<keyword evidence="10" id="KW-1185">Reference proteome</keyword>
<dbReference type="EMBL" id="FNCE01000002">
    <property type="protein sequence ID" value="SDF77716.1"/>
    <property type="molecule type" value="Genomic_DNA"/>
</dbReference>
<feature type="transmembrane region" description="Helical" evidence="8">
    <location>
        <begin position="391"/>
        <end position="410"/>
    </location>
</feature>
<evidence type="ECO:0000256" key="3">
    <source>
        <dbReference type="ARBA" id="ARBA00022448"/>
    </source>
</evidence>
<dbReference type="AlphaFoldDB" id="A0A1G7NUJ6"/>
<feature type="transmembrane region" description="Helical" evidence="8">
    <location>
        <begin position="6"/>
        <end position="25"/>
    </location>
</feature>
<dbReference type="Proteomes" id="UP000199415">
    <property type="component" value="Unassembled WGS sequence"/>
</dbReference>
<feature type="transmembrane region" description="Helical" evidence="8">
    <location>
        <begin position="256"/>
        <end position="279"/>
    </location>
</feature>
<keyword evidence="4 8" id="KW-0812">Transmembrane</keyword>
<evidence type="ECO:0000256" key="6">
    <source>
        <dbReference type="ARBA" id="ARBA00023136"/>
    </source>
</evidence>
<feature type="transmembrane region" description="Helical" evidence="8">
    <location>
        <begin position="336"/>
        <end position="357"/>
    </location>
</feature>
<feature type="transmembrane region" description="Helical" evidence="8">
    <location>
        <begin position="185"/>
        <end position="205"/>
    </location>
</feature>
<dbReference type="Pfam" id="PF00474">
    <property type="entry name" value="SSF"/>
    <property type="match status" value="1"/>
</dbReference>
<evidence type="ECO:0000313" key="10">
    <source>
        <dbReference type="Proteomes" id="UP000199415"/>
    </source>
</evidence>
<keyword evidence="5 8" id="KW-1133">Transmembrane helix</keyword>
<dbReference type="STRING" id="1082479.SAMN05216241_102316"/>
<keyword evidence="6 8" id="KW-0472">Membrane</keyword>
<comment type="similarity">
    <text evidence="2 7">Belongs to the sodium:solute symporter (SSF) (TC 2.A.21) family.</text>
</comment>
<gene>
    <name evidence="9" type="ORF">SAMN05216241_102316</name>
</gene>
<dbReference type="PROSITE" id="PS50283">
    <property type="entry name" value="NA_SOLUT_SYMP_3"/>
    <property type="match status" value="1"/>
</dbReference>